<name>A0A0F7SR40_PHARH</name>
<dbReference type="EMBL" id="LN483166">
    <property type="protein sequence ID" value="CED84692.1"/>
    <property type="molecule type" value="Genomic_DNA"/>
</dbReference>
<accession>A0A0F7SR40</accession>
<proteinExistence type="predicted"/>
<organism evidence="1">
    <name type="scientific">Phaffia rhodozyma</name>
    <name type="common">Yeast</name>
    <name type="synonym">Xanthophyllomyces dendrorhous</name>
    <dbReference type="NCBI Taxonomy" id="264483"/>
    <lineage>
        <taxon>Eukaryota</taxon>
        <taxon>Fungi</taxon>
        <taxon>Dikarya</taxon>
        <taxon>Basidiomycota</taxon>
        <taxon>Agaricomycotina</taxon>
        <taxon>Tremellomycetes</taxon>
        <taxon>Cystofilobasidiales</taxon>
        <taxon>Mrakiaceae</taxon>
        <taxon>Phaffia</taxon>
    </lineage>
</organism>
<reference evidence="1" key="1">
    <citation type="submission" date="2014-08" db="EMBL/GenBank/DDBJ databases">
        <authorList>
            <person name="Sharma Rahul"/>
            <person name="Thines Marco"/>
        </authorList>
    </citation>
    <scope>NUCLEOTIDE SEQUENCE</scope>
</reference>
<evidence type="ECO:0000313" key="1">
    <source>
        <dbReference type="EMBL" id="CED84692.1"/>
    </source>
</evidence>
<sequence length="53" mass="5581">MKSARIVLGAMRASRKRKGVLKLPLRVTDERVQIADAGVAMVTSVVGSPASDS</sequence>
<protein>
    <submittedName>
        <fullName evidence="1">Uncharacterized protein</fullName>
    </submittedName>
</protein>
<dbReference type="AlphaFoldDB" id="A0A0F7SR40"/>